<proteinExistence type="predicted"/>
<organism evidence="2 3">
    <name type="scientific">Penicillium decumbens</name>
    <dbReference type="NCBI Taxonomy" id="69771"/>
    <lineage>
        <taxon>Eukaryota</taxon>
        <taxon>Fungi</taxon>
        <taxon>Dikarya</taxon>
        <taxon>Ascomycota</taxon>
        <taxon>Pezizomycotina</taxon>
        <taxon>Eurotiomycetes</taxon>
        <taxon>Eurotiomycetidae</taxon>
        <taxon>Eurotiales</taxon>
        <taxon>Aspergillaceae</taxon>
        <taxon>Penicillium</taxon>
    </lineage>
</organism>
<comment type="caution">
    <text evidence="2">The sequence shown here is derived from an EMBL/GenBank/DDBJ whole genome shotgun (WGS) entry which is preliminary data.</text>
</comment>
<dbReference type="AlphaFoldDB" id="A0A1V6PN17"/>
<reference evidence="3" key="1">
    <citation type="journal article" date="2017" name="Nat. Microbiol.">
        <title>Global analysis of biosynthetic gene clusters reveals vast potential of secondary metabolite production in Penicillium species.</title>
        <authorList>
            <person name="Nielsen J.C."/>
            <person name="Grijseels S."/>
            <person name="Prigent S."/>
            <person name="Ji B."/>
            <person name="Dainat J."/>
            <person name="Nielsen K.F."/>
            <person name="Frisvad J.C."/>
            <person name="Workman M."/>
            <person name="Nielsen J."/>
        </authorList>
    </citation>
    <scope>NUCLEOTIDE SEQUENCE [LARGE SCALE GENOMIC DNA]</scope>
    <source>
        <strain evidence="3">IBT 11843</strain>
    </source>
</reference>
<name>A0A1V6PN17_PENDC</name>
<evidence type="ECO:0000313" key="2">
    <source>
        <dbReference type="EMBL" id="OQD78398.1"/>
    </source>
</evidence>
<evidence type="ECO:0000256" key="1">
    <source>
        <dbReference type="SAM" id="MobiDB-lite"/>
    </source>
</evidence>
<feature type="compositionally biased region" description="Polar residues" evidence="1">
    <location>
        <begin position="91"/>
        <end position="117"/>
    </location>
</feature>
<dbReference type="EMBL" id="MDYL01000001">
    <property type="protein sequence ID" value="OQD78398.1"/>
    <property type="molecule type" value="Genomic_DNA"/>
</dbReference>
<keyword evidence="3" id="KW-1185">Reference proteome</keyword>
<dbReference type="Proteomes" id="UP000191522">
    <property type="component" value="Unassembled WGS sequence"/>
</dbReference>
<evidence type="ECO:0000313" key="3">
    <source>
        <dbReference type="Proteomes" id="UP000191522"/>
    </source>
</evidence>
<sequence length="192" mass="20519">MSRNPPEILWIIGSHGYYFFPGTYMLTGSRWPSTGRMLQEQMDVAAPHQETIDLVDDQMDDLPDLVDDQTDDWLPDLEYPTTSSTVCDQTASVQGNDANPTQGAASTTPAQNTTIPEATSAAATLARDTTIPEATSVEARRAEANQMTSTPLRTTTSAQGAASTTPAQNTTIPEATSAAAPGSRGRKRARSE</sequence>
<feature type="compositionally biased region" description="Low complexity" evidence="1">
    <location>
        <begin position="154"/>
        <end position="168"/>
    </location>
</feature>
<protein>
    <submittedName>
        <fullName evidence="2">Uncharacterized protein</fullName>
    </submittedName>
</protein>
<feature type="region of interest" description="Disordered" evidence="1">
    <location>
        <begin position="91"/>
        <end position="192"/>
    </location>
</feature>
<accession>A0A1V6PN17</accession>
<gene>
    <name evidence="2" type="ORF">PENDEC_c001G00008</name>
</gene>